<dbReference type="GO" id="GO:0031956">
    <property type="term" value="F:medium-chain fatty acid-CoA ligase activity"/>
    <property type="evidence" value="ECO:0007669"/>
    <property type="project" value="TreeGrafter"/>
</dbReference>
<protein>
    <recommendedName>
        <fullName evidence="3">Carrier domain-containing protein</fullName>
    </recommendedName>
</protein>
<dbReference type="Gene3D" id="3.40.50.12780">
    <property type="entry name" value="N-terminal domain of ligase-like"/>
    <property type="match status" value="1"/>
</dbReference>
<feature type="compositionally biased region" description="Low complexity" evidence="1">
    <location>
        <begin position="12"/>
        <end position="21"/>
    </location>
</feature>
<dbReference type="InterPro" id="IPR025110">
    <property type="entry name" value="AMP-bd_C"/>
</dbReference>
<keyword evidence="2" id="KW-0812">Transmembrane</keyword>
<name>A0AAD2PXP8_9STRA</name>
<proteinExistence type="predicted"/>
<dbReference type="Pfam" id="PF13193">
    <property type="entry name" value="AMP-binding_C"/>
    <property type="match status" value="1"/>
</dbReference>
<sequence length="1691" mass="186101">MSIPTTLETEESSSSSRLLNSAQTAASKPEMAESPLVKACSHLLKTNGSIIGDEVAEAILPLFPDLISALPCHQEVFAQRQALLGIDSSKRTLHHKRIREFIADELGPQLHQMGLGKGDRIALVLPNGPELALAILGVAQWASCLPLNANGAVSELKKDLTLANASVVVGMAGETSIQELAASLNIPFCGLQPSTTETAIFQLIPSSSSLKKTTTQSNIASTTSRFAPNSHDDEVLVLFTSGTTGNKKLVPHKLGDMLIAAGCIAVSWNLTPTDVNCNLMPLFHVGGIVRQVFAPILSAGSVICCPSFDPQLFWQLLLGNDTFFSWYYAAPTMHQVLLETMPSDATPKLRMIANAAGGLLPSLAQRMRNTYRGTNVLPSYGMTECMPISSPPHNYELTKPGTSGVAVGPEISIFNANEEPLEPGKEGSICVRGRPCFHGYGGQAKSKSFAKGGWFNTGDLGYLDQDGYLYITGRSKEVINRGGEIISPMEVEEEVVSHPSVVACAAFSATHDVLQEVVGIVIVPKPNAPKIDLPTLHDYLQTRLATAKWPHAMVFMDALPKSHTNKLLRVKLGQRLGLPEMNDKMLPVQRTFEAKCPKQGTPVGTPIASKEVTVDAQHVQNALHQALRINEKQLVVKNHPNRYGSLVVHATNNDLTSKAIIEAGKASLDAYLRPSHVCIYNDSDEGKEGLTSLRAPQSADAVGFIEMMENAGDAISDPMIEELQKSMQGLISLDYLPPPDTSFFQVGGTSLLASQMASRIRKDYQIPFSGADVFRYNNCIAMAKMIKSKQSPSAASTDSSSTAQYSVHLDAISLDSERLQPENSIATLVYQLLPGCIVFPLWYFTRFFLFFMTLLEVLNRVPGSRNMSRFIGILVGYHFLWNVLSPLVFVLIKWTLIGEYKPGKHAFWSSYYIRWWFVDTCRKMFGKGFWGSSQFLLIIFYKLLGAKIAWDARISIEADIAEYDLVTIGKDASIEYATVRGFGVDNGAMLLGTVKVGNSASVGIRSIVAPNTQVPDGAHVAPGTCSYEIAKDSLKHLAYNRYALPEPNLLWQLLVGSPVTFLVDSFSHLPAMFVLFEMMIAHSSQWEEEHYRFETIGDLLEWLCDPERIPYYLGIRIVRATVAPFLYMVGALFVKWAIIGEFKEGPRDSTSQWDRMRHSLVSTLFSRENIQNVTDLLGRHYELTSIFYRLLGAKVGKRVFWPGHQPVFGGEFDLLEIGDDVVFGSRSVVYTSTTHSCEKVVFCAGANISDNTIVLPGSIIGKNAVLGSNTTCPAGRYLPPETTWVGSRAGEPILLDTTGDDGNDGVLYSANVKQSDLEMIGDETTLRPFGRAVYGGKANYLILPGWSMALISIAYEALTTCFHALPLLGATFLTAGIVYGWPVEDRDYDEYLHTLIVSHIIFSIFTALHIARIVVGLMIEIGAKWLLLGRRIEGRYNWDECGYNQNWELYQLLGRVRKLHRISTLDFLAGTPLMVQYFRALGSSIGKGCCLYPAGADPYMPEPDLVTIGDNVCIDMASVVCHLNTRGNFELVPIVLQSNTTLRSRSRAQQGVVVEEGAMLLEKSLVLTGEVVESESIWQGAPASQILLPKSHPRKSIEKSKKREDGWVLTNRRLFEIVFLSLALTAGVTLLPTPTNQYLSGNFLNWQQHPRGNQAKWYRAVKQEVKTNKPKKKKKKRKRSKKKSQAGGDGL</sequence>
<evidence type="ECO:0000256" key="2">
    <source>
        <dbReference type="SAM" id="Phobius"/>
    </source>
</evidence>
<dbReference type="SUPFAM" id="SSF51161">
    <property type="entry name" value="Trimeric LpxA-like enzymes"/>
    <property type="match status" value="3"/>
</dbReference>
<comment type="caution">
    <text evidence="4">The sequence shown here is derived from an EMBL/GenBank/DDBJ whole genome shotgun (WGS) entry which is preliminary data.</text>
</comment>
<feature type="compositionally biased region" description="Basic residues" evidence="1">
    <location>
        <begin position="1668"/>
        <end position="1684"/>
    </location>
</feature>
<evidence type="ECO:0000313" key="4">
    <source>
        <dbReference type="EMBL" id="CAJ1967204.1"/>
    </source>
</evidence>
<keyword evidence="2" id="KW-1133">Transmembrane helix</keyword>
<evidence type="ECO:0000313" key="5">
    <source>
        <dbReference type="Proteomes" id="UP001295423"/>
    </source>
</evidence>
<dbReference type="InterPro" id="IPR009081">
    <property type="entry name" value="PP-bd_ACP"/>
</dbReference>
<keyword evidence="2" id="KW-0472">Membrane</keyword>
<dbReference type="PROSITE" id="PS50075">
    <property type="entry name" value="CARRIER"/>
    <property type="match status" value="1"/>
</dbReference>
<dbReference type="Gene3D" id="3.30.300.30">
    <property type="match status" value="1"/>
</dbReference>
<evidence type="ECO:0000256" key="1">
    <source>
        <dbReference type="SAM" id="MobiDB-lite"/>
    </source>
</evidence>
<dbReference type="GO" id="GO:0006631">
    <property type="term" value="P:fatty acid metabolic process"/>
    <property type="evidence" value="ECO:0007669"/>
    <property type="project" value="TreeGrafter"/>
</dbReference>
<evidence type="ECO:0000259" key="3">
    <source>
        <dbReference type="PROSITE" id="PS50075"/>
    </source>
</evidence>
<feature type="domain" description="Carrier" evidence="3">
    <location>
        <begin position="714"/>
        <end position="790"/>
    </location>
</feature>
<feature type="transmembrane region" description="Helical" evidence="2">
    <location>
        <begin position="870"/>
        <end position="892"/>
    </location>
</feature>
<feature type="transmembrane region" description="Helical" evidence="2">
    <location>
        <begin position="1117"/>
        <end position="1138"/>
    </location>
</feature>
<dbReference type="Gene3D" id="1.10.1200.10">
    <property type="entry name" value="ACP-like"/>
    <property type="match status" value="1"/>
</dbReference>
<accession>A0AAD2PXP8</accession>
<dbReference type="SUPFAM" id="SSF47336">
    <property type="entry name" value="ACP-like"/>
    <property type="match status" value="1"/>
</dbReference>
<dbReference type="PANTHER" id="PTHR43201">
    <property type="entry name" value="ACYL-COA SYNTHETASE"/>
    <property type="match status" value="1"/>
</dbReference>
<dbReference type="InterPro" id="IPR042099">
    <property type="entry name" value="ANL_N_sf"/>
</dbReference>
<dbReference type="InterPro" id="IPR045851">
    <property type="entry name" value="AMP-bd_C_sf"/>
</dbReference>
<feature type="transmembrane region" description="Helical" evidence="2">
    <location>
        <begin position="1395"/>
        <end position="1421"/>
    </location>
</feature>
<reference evidence="4" key="1">
    <citation type="submission" date="2023-08" db="EMBL/GenBank/DDBJ databases">
        <authorList>
            <person name="Audoor S."/>
            <person name="Bilcke G."/>
        </authorList>
    </citation>
    <scope>NUCLEOTIDE SEQUENCE</scope>
</reference>
<gene>
    <name evidence="4" type="ORF">CYCCA115_LOCUS22664</name>
</gene>
<dbReference type="InterPro" id="IPR036736">
    <property type="entry name" value="ACP-like_sf"/>
</dbReference>
<dbReference type="InterPro" id="IPR011004">
    <property type="entry name" value="Trimer_LpxA-like_sf"/>
</dbReference>
<dbReference type="Pfam" id="PF00550">
    <property type="entry name" value="PP-binding"/>
    <property type="match status" value="1"/>
</dbReference>
<dbReference type="EMBL" id="CAKOGP040002314">
    <property type="protein sequence ID" value="CAJ1967204.1"/>
    <property type="molecule type" value="Genomic_DNA"/>
</dbReference>
<dbReference type="Proteomes" id="UP001295423">
    <property type="component" value="Unassembled WGS sequence"/>
</dbReference>
<feature type="region of interest" description="Disordered" evidence="1">
    <location>
        <begin position="1661"/>
        <end position="1691"/>
    </location>
</feature>
<dbReference type="Pfam" id="PF00501">
    <property type="entry name" value="AMP-binding"/>
    <property type="match status" value="1"/>
</dbReference>
<feature type="transmembrane region" description="Helical" evidence="2">
    <location>
        <begin position="1340"/>
        <end position="1358"/>
    </location>
</feature>
<dbReference type="SUPFAM" id="SSF56801">
    <property type="entry name" value="Acetyl-CoA synthetase-like"/>
    <property type="match status" value="1"/>
</dbReference>
<keyword evidence="5" id="KW-1185">Reference proteome</keyword>
<dbReference type="Gene3D" id="2.160.10.10">
    <property type="entry name" value="Hexapeptide repeat proteins"/>
    <property type="match status" value="2"/>
</dbReference>
<dbReference type="InterPro" id="IPR000873">
    <property type="entry name" value="AMP-dep_synth/lig_dom"/>
</dbReference>
<feature type="region of interest" description="Disordered" evidence="1">
    <location>
        <begin position="1"/>
        <end position="31"/>
    </location>
</feature>
<feature type="transmembrane region" description="Helical" evidence="2">
    <location>
        <begin position="1365"/>
        <end position="1383"/>
    </location>
</feature>
<dbReference type="PANTHER" id="PTHR43201:SF10">
    <property type="entry name" value="CARRIER DOMAIN-CONTAINING PROTEIN"/>
    <property type="match status" value="1"/>
</dbReference>
<organism evidence="4 5">
    <name type="scientific">Cylindrotheca closterium</name>
    <dbReference type="NCBI Taxonomy" id="2856"/>
    <lineage>
        <taxon>Eukaryota</taxon>
        <taxon>Sar</taxon>
        <taxon>Stramenopiles</taxon>
        <taxon>Ochrophyta</taxon>
        <taxon>Bacillariophyta</taxon>
        <taxon>Bacillariophyceae</taxon>
        <taxon>Bacillariophycidae</taxon>
        <taxon>Bacillariales</taxon>
        <taxon>Bacillariaceae</taxon>
        <taxon>Cylindrotheca</taxon>
    </lineage>
</organism>